<dbReference type="AlphaFoldDB" id="A0A940DJZ2"/>
<comment type="catalytic activity">
    <reaction evidence="6">
        <text>a hydroperoxide + [thioredoxin]-dithiol = an alcohol + [thioredoxin]-disulfide + H2O</text>
        <dbReference type="Rhea" id="RHEA:62620"/>
        <dbReference type="Rhea" id="RHEA-COMP:10698"/>
        <dbReference type="Rhea" id="RHEA-COMP:10700"/>
        <dbReference type="ChEBI" id="CHEBI:15377"/>
        <dbReference type="ChEBI" id="CHEBI:29950"/>
        <dbReference type="ChEBI" id="CHEBI:30879"/>
        <dbReference type="ChEBI" id="CHEBI:35924"/>
        <dbReference type="ChEBI" id="CHEBI:50058"/>
        <dbReference type="EC" id="1.11.1.24"/>
    </reaction>
</comment>
<gene>
    <name evidence="6 8" type="primary">tpx</name>
    <name evidence="8" type="ORF">IAC51_05420</name>
</gene>
<dbReference type="PROSITE" id="PS51352">
    <property type="entry name" value="THIOREDOXIN_2"/>
    <property type="match status" value="1"/>
</dbReference>
<dbReference type="SUPFAM" id="SSF52833">
    <property type="entry name" value="Thioredoxin-like"/>
    <property type="match status" value="1"/>
</dbReference>
<sequence>MTTSCSCCSATGETVKLQGNPFHTEGKMVKVGDVAPDFTAVKSDLSEASLSDFKGKRVVLNIFPSLDTPVCALSVRQFNQKAATMENTAVLCISMDLPFAHARFCTTEGINNVVALSLFRDCGFAKAYGLRIADGPMKGLMARAVIVIDENGKIVYTELVDEITHEPNYDAAINALK</sequence>
<protein>
    <recommendedName>
        <fullName evidence="6">Thiol peroxidase</fullName>
        <shortName evidence="6">Tpx</shortName>
        <ecNumber evidence="6">1.11.1.24</ecNumber>
    </recommendedName>
    <alternativeName>
        <fullName evidence="6">Peroxiredoxin tpx</fullName>
        <shortName evidence="6">Prx</shortName>
    </alternativeName>
    <alternativeName>
        <fullName evidence="6">Thioredoxin peroxidase</fullName>
    </alternativeName>
    <alternativeName>
        <fullName evidence="6">Thioredoxin-dependent peroxiredoxin</fullName>
    </alternativeName>
</protein>
<evidence type="ECO:0000256" key="4">
    <source>
        <dbReference type="ARBA" id="ARBA00023157"/>
    </source>
</evidence>
<dbReference type="Pfam" id="PF08534">
    <property type="entry name" value="Redoxin"/>
    <property type="match status" value="1"/>
</dbReference>
<feature type="domain" description="Thioredoxin" evidence="7">
    <location>
        <begin position="29"/>
        <end position="177"/>
    </location>
</feature>
<dbReference type="NCBIfam" id="NF001808">
    <property type="entry name" value="PRK00522.1"/>
    <property type="match status" value="1"/>
</dbReference>
<organism evidence="8 9">
    <name type="scientific">Candidatus Aphodosoma intestinipullorum</name>
    <dbReference type="NCBI Taxonomy" id="2840674"/>
    <lineage>
        <taxon>Bacteria</taxon>
        <taxon>Pseudomonadati</taxon>
        <taxon>Bacteroidota</taxon>
        <taxon>Bacteroidia</taxon>
        <taxon>Bacteroidales</taxon>
        <taxon>Candidatus Aphodosoma</taxon>
    </lineage>
</organism>
<evidence type="ECO:0000256" key="6">
    <source>
        <dbReference type="HAMAP-Rule" id="MF_00269"/>
    </source>
</evidence>
<feature type="disulfide bond" description="Redox-active" evidence="6">
    <location>
        <begin position="71"/>
        <end position="105"/>
    </location>
</feature>
<dbReference type="EC" id="1.11.1.24" evidence="6"/>
<dbReference type="InterPro" id="IPR050455">
    <property type="entry name" value="Tpx_Peroxidase_subfamily"/>
</dbReference>
<dbReference type="InterPro" id="IPR013740">
    <property type="entry name" value="Redoxin"/>
</dbReference>
<accession>A0A940DJZ2</accession>
<dbReference type="GO" id="GO:0008379">
    <property type="term" value="F:thioredoxin peroxidase activity"/>
    <property type="evidence" value="ECO:0007669"/>
    <property type="project" value="UniProtKB-UniRule"/>
</dbReference>
<dbReference type="Proteomes" id="UP000712007">
    <property type="component" value="Unassembled WGS sequence"/>
</dbReference>
<dbReference type="PROSITE" id="PS01265">
    <property type="entry name" value="TPX"/>
    <property type="match status" value="1"/>
</dbReference>
<evidence type="ECO:0000259" key="7">
    <source>
        <dbReference type="PROSITE" id="PS51352"/>
    </source>
</evidence>
<comment type="subunit">
    <text evidence="6">Homodimer.</text>
</comment>
<dbReference type="HAMAP" id="MF_00269">
    <property type="entry name" value="Tpx"/>
    <property type="match status" value="1"/>
</dbReference>
<keyword evidence="1 6" id="KW-0575">Peroxidase</keyword>
<dbReference type="PANTHER" id="PTHR43110">
    <property type="entry name" value="THIOL PEROXIDASE"/>
    <property type="match status" value="1"/>
</dbReference>
<reference evidence="8" key="2">
    <citation type="journal article" date="2021" name="PeerJ">
        <title>Extensive microbial diversity within the chicken gut microbiome revealed by metagenomics and culture.</title>
        <authorList>
            <person name="Gilroy R."/>
            <person name="Ravi A."/>
            <person name="Getino M."/>
            <person name="Pursley I."/>
            <person name="Horton D.L."/>
            <person name="Alikhan N.F."/>
            <person name="Baker D."/>
            <person name="Gharbi K."/>
            <person name="Hall N."/>
            <person name="Watson M."/>
            <person name="Adriaenssens E.M."/>
            <person name="Foster-Nyarko E."/>
            <person name="Jarju S."/>
            <person name="Secka A."/>
            <person name="Antonio M."/>
            <person name="Oren A."/>
            <person name="Chaudhuri R.R."/>
            <person name="La Ragione R."/>
            <person name="Hildebrand F."/>
            <person name="Pallen M.J."/>
        </authorList>
    </citation>
    <scope>NUCLEOTIDE SEQUENCE</scope>
    <source>
        <strain evidence="8">3924</strain>
    </source>
</reference>
<evidence type="ECO:0000256" key="1">
    <source>
        <dbReference type="ARBA" id="ARBA00022559"/>
    </source>
</evidence>
<comment type="similarity">
    <text evidence="6">Belongs to the peroxiredoxin family. Tpx subfamily.</text>
</comment>
<feature type="active site" description="Cysteine sulfenic acid (-SOH) intermediate" evidence="6">
    <location>
        <position position="71"/>
    </location>
</feature>
<evidence type="ECO:0000313" key="9">
    <source>
        <dbReference type="Proteomes" id="UP000712007"/>
    </source>
</evidence>
<comment type="function">
    <text evidence="6">Thiol-specific peroxidase that catalyzes the reduction of hydrogen peroxide and organic hydroperoxides to water and alcohols, respectively. Plays a role in cell protection against oxidative stress by detoxifying peroxides.</text>
</comment>
<evidence type="ECO:0000313" key="8">
    <source>
        <dbReference type="EMBL" id="MBO8440073.1"/>
    </source>
</evidence>
<comment type="miscellaneous">
    <text evidence="6">The active site is a conserved redox-active cysteine residue, the peroxidatic cysteine (C(P)), which makes the nucleophilic attack on the peroxide substrate. The peroxide oxidizes the C(P)-SH to cysteine sulfenic acid (C(P)-SOH), which then reacts with another cysteine residue, the resolving cysteine (C(R)), to form a disulfide bridge. The disulfide is subsequently reduced by an appropriate electron donor to complete the catalytic cycle. In this atypical 2-Cys peroxiredoxin, C(R) is present in the same subunit to form an intramolecular disulfide. The disulfide is subsequently reduced by thioredoxin.</text>
</comment>
<evidence type="ECO:0000256" key="3">
    <source>
        <dbReference type="ARBA" id="ARBA00023002"/>
    </source>
</evidence>
<keyword evidence="5 6" id="KW-0676">Redox-active center</keyword>
<evidence type="ECO:0000256" key="2">
    <source>
        <dbReference type="ARBA" id="ARBA00022862"/>
    </source>
</evidence>
<dbReference type="InterPro" id="IPR036249">
    <property type="entry name" value="Thioredoxin-like_sf"/>
</dbReference>
<name>A0A940DJZ2_9BACT</name>
<reference evidence="8" key="1">
    <citation type="submission" date="2020-10" db="EMBL/GenBank/DDBJ databases">
        <authorList>
            <person name="Gilroy R."/>
        </authorList>
    </citation>
    <scope>NUCLEOTIDE SEQUENCE</scope>
    <source>
        <strain evidence="8">3924</strain>
    </source>
</reference>
<dbReference type="InterPro" id="IPR002065">
    <property type="entry name" value="TPX"/>
</dbReference>
<dbReference type="InterPro" id="IPR018219">
    <property type="entry name" value="Tpx_CS"/>
</dbReference>
<keyword evidence="4 6" id="KW-1015">Disulfide bond</keyword>
<proteinExistence type="inferred from homology"/>
<keyword evidence="3 6" id="KW-0560">Oxidoreductase</keyword>
<keyword evidence="2 6" id="KW-0049">Antioxidant</keyword>
<comment type="caution">
    <text evidence="8">The sequence shown here is derived from an EMBL/GenBank/DDBJ whole genome shotgun (WGS) entry which is preliminary data.</text>
</comment>
<evidence type="ECO:0000256" key="5">
    <source>
        <dbReference type="ARBA" id="ARBA00023284"/>
    </source>
</evidence>
<dbReference type="CDD" id="cd03014">
    <property type="entry name" value="PRX_Atyp2cys"/>
    <property type="match status" value="1"/>
</dbReference>
<dbReference type="Gene3D" id="3.40.30.10">
    <property type="entry name" value="Glutaredoxin"/>
    <property type="match status" value="1"/>
</dbReference>
<dbReference type="EMBL" id="JADIMV010000093">
    <property type="protein sequence ID" value="MBO8440073.1"/>
    <property type="molecule type" value="Genomic_DNA"/>
</dbReference>
<dbReference type="PANTHER" id="PTHR43110:SF1">
    <property type="entry name" value="THIOL PEROXIDASE"/>
    <property type="match status" value="1"/>
</dbReference>
<dbReference type="InterPro" id="IPR013766">
    <property type="entry name" value="Thioredoxin_domain"/>
</dbReference>